<gene>
    <name evidence="2" type="ORF">FKW44_015298</name>
</gene>
<name>A0A7T8K0I6_CALRO</name>
<evidence type="ECO:0000313" key="3">
    <source>
        <dbReference type="Proteomes" id="UP000595437"/>
    </source>
</evidence>
<evidence type="ECO:0000313" key="2">
    <source>
        <dbReference type="EMBL" id="QQP41051.1"/>
    </source>
</evidence>
<feature type="region of interest" description="Disordered" evidence="1">
    <location>
        <begin position="1"/>
        <end position="36"/>
    </location>
</feature>
<proteinExistence type="predicted"/>
<feature type="region of interest" description="Disordered" evidence="1">
    <location>
        <begin position="48"/>
        <end position="71"/>
    </location>
</feature>
<feature type="compositionally biased region" description="Low complexity" evidence="1">
    <location>
        <begin position="14"/>
        <end position="26"/>
    </location>
</feature>
<dbReference type="EMBL" id="CP045899">
    <property type="protein sequence ID" value="QQP41051.1"/>
    <property type="molecule type" value="Genomic_DNA"/>
</dbReference>
<dbReference type="Proteomes" id="UP000595437">
    <property type="component" value="Chromosome 10"/>
</dbReference>
<evidence type="ECO:0000256" key="1">
    <source>
        <dbReference type="SAM" id="MobiDB-lite"/>
    </source>
</evidence>
<dbReference type="AlphaFoldDB" id="A0A7T8K0I6"/>
<reference evidence="3" key="1">
    <citation type="submission" date="2021-01" db="EMBL/GenBank/DDBJ databases">
        <title>Caligus Genome Assembly.</title>
        <authorList>
            <person name="Gallardo-Escarate C."/>
        </authorList>
    </citation>
    <scope>NUCLEOTIDE SEQUENCE [LARGE SCALE GENOMIC DNA]</scope>
</reference>
<organism evidence="2 3">
    <name type="scientific">Caligus rogercresseyi</name>
    <name type="common">Sea louse</name>
    <dbReference type="NCBI Taxonomy" id="217165"/>
    <lineage>
        <taxon>Eukaryota</taxon>
        <taxon>Metazoa</taxon>
        <taxon>Ecdysozoa</taxon>
        <taxon>Arthropoda</taxon>
        <taxon>Crustacea</taxon>
        <taxon>Multicrustacea</taxon>
        <taxon>Hexanauplia</taxon>
        <taxon>Copepoda</taxon>
        <taxon>Siphonostomatoida</taxon>
        <taxon>Caligidae</taxon>
        <taxon>Caligus</taxon>
    </lineage>
</organism>
<accession>A0A7T8K0I6</accession>
<protein>
    <submittedName>
        <fullName evidence="2">Uncharacterized protein</fullName>
    </submittedName>
</protein>
<sequence>MAQSADIEEKKKMTPTTTSLMKTSTKSAEKNCKPSNSAIIKRTDGLDAMQAASRRQSIADLMPSSHPNLQD</sequence>
<keyword evidence="3" id="KW-1185">Reference proteome</keyword>